<evidence type="ECO:0000313" key="1">
    <source>
        <dbReference type="EMBL" id="QDH93092.1"/>
    </source>
</evidence>
<name>A0A514DHK9_9CAUD</name>
<dbReference type="GeneID" id="80004798"/>
<protein>
    <recommendedName>
        <fullName evidence="3">Minor tail protein</fullName>
    </recommendedName>
</protein>
<reference evidence="1 2" key="1">
    <citation type="submission" date="2019-05" db="EMBL/GenBank/DDBJ databases">
        <authorList>
            <person name="Stoner T.H."/>
            <person name="Aull H.G."/>
            <person name="Divens A.M."/>
            <person name="Zack K."/>
            <person name="Garlena R.A."/>
            <person name="Russell D.A."/>
            <person name="Pope W.H."/>
            <person name="Jacobs-Sera D."/>
            <person name="Hatfull G.F."/>
        </authorList>
    </citation>
    <scope>NUCLEOTIDE SEQUENCE [LARGE SCALE GENOMIC DNA]</scope>
</reference>
<dbReference type="RefSeq" id="YP_010751135.1">
    <property type="nucleotide sequence ID" value="NC_073366.1"/>
</dbReference>
<dbReference type="KEGG" id="vg:80004798"/>
<evidence type="ECO:0000313" key="2">
    <source>
        <dbReference type="Proteomes" id="UP000315956"/>
    </source>
</evidence>
<dbReference type="Proteomes" id="UP000315956">
    <property type="component" value="Segment"/>
</dbReference>
<evidence type="ECO:0008006" key="3">
    <source>
        <dbReference type="Google" id="ProtNLM"/>
    </source>
</evidence>
<accession>A0A514DHK9</accession>
<sequence length="252" mass="27134">MTIRTTEELLRSLLRRVGLLERRIAVRSVYRPVPVRGTTAERNERFGVPATDAERAALANEKPTWWNTDFGWEESYYAPTGLAGLTARGLVAGTAADWYPTGEGPYSRLLANAPQSMAANQYINTWSQWGTGGSTRRGGAAWFTYNAALGAVNCLKAGYYDITSMDSQQAGTGTTVTHILRSGNAIATLANVLNSAYATTALKEAPMVAMGANGAIACYSSVGSYQTNVITGNAETRGFFHIRYKGPLLVTD</sequence>
<organism evidence="1 2">
    <name type="scientific">Microbacterium phage Margaery</name>
    <dbReference type="NCBI Taxonomy" id="2591217"/>
    <lineage>
        <taxon>Viruses</taxon>
        <taxon>Duplodnaviria</taxon>
        <taxon>Heunggongvirae</taxon>
        <taxon>Uroviricota</taxon>
        <taxon>Caudoviricetes</taxon>
        <taxon>Hodgkinviridae</taxon>
        <taxon>Margaeryvirus</taxon>
        <taxon>Margaeryvirus margaery</taxon>
    </lineage>
</organism>
<proteinExistence type="predicted"/>
<gene>
    <name evidence="1" type="primary">34</name>
    <name evidence="1" type="ORF">PBI_MARGAERY_35</name>
</gene>
<dbReference type="EMBL" id="MK937606">
    <property type="protein sequence ID" value="QDH93092.1"/>
    <property type="molecule type" value="Genomic_DNA"/>
</dbReference>
<keyword evidence="2" id="KW-1185">Reference proteome</keyword>